<comment type="caution">
    <text evidence="3">The sequence shown here is derived from an EMBL/GenBank/DDBJ whole genome shotgun (WGS) entry which is preliminary data.</text>
</comment>
<dbReference type="RefSeq" id="WP_210646027.1">
    <property type="nucleotide sequence ID" value="NZ_JAGFBU010000003.1"/>
</dbReference>
<dbReference type="EMBL" id="JAGFBU010000003">
    <property type="protein sequence ID" value="MBP4142066.1"/>
    <property type="molecule type" value="Genomic_DNA"/>
</dbReference>
<reference evidence="3 4" key="1">
    <citation type="submission" date="2021-03" db="EMBL/GenBank/DDBJ databases">
        <title>Flavobacterium Flabelliformis Sp. Nov. And Flavobacterium Geliluteum Sp. Nov., Two Novel Multidrug Resistant Psychrophilic Species Isolated From Antarctica.</title>
        <authorList>
            <person name="Kralova S."/>
            <person name="Busse H.J."/>
            <person name="Bezdicek M."/>
            <person name="Nykrynova M."/>
            <person name="Kroupova E."/>
            <person name="Krsek D."/>
            <person name="Sedlacek I."/>
        </authorList>
    </citation>
    <scope>NUCLEOTIDE SEQUENCE [LARGE SCALE GENOMIC DNA]</scope>
    <source>
        <strain evidence="3 4">P4023</strain>
    </source>
</reference>
<feature type="coiled-coil region" evidence="1">
    <location>
        <begin position="497"/>
        <end position="524"/>
    </location>
</feature>
<name>A0ABS5CTW1_9FLAO</name>
<accession>A0ABS5CTW1</accession>
<dbReference type="InterPro" id="IPR025375">
    <property type="entry name" value="DUF4365"/>
</dbReference>
<evidence type="ECO:0000313" key="4">
    <source>
        <dbReference type="Proteomes" id="UP000674217"/>
    </source>
</evidence>
<protein>
    <submittedName>
        <fullName evidence="3">DUF4365 domain-containing protein</fullName>
    </submittedName>
</protein>
<gene>
    <name evidence="3" type="ORF">J3S90_09650</name>
</gene>
<organism evidence="3 4">
    <name type="scientific">Flavobacterium flabelliforme</name>
    <dbReference type="NCBI Taxonomy" id="2816119"/>
    <lineage>
        <taxon>Bacteria</taxon>
        <taxon>Pseudomonadati</taxon>
        <taxon>Bacteroidota</taxon>
        <taxon>Flavobacteriia</taxon>
        <taxon>Flavobacteriales</taxon>
        <taxon>Flavobacteriaceae</taxon>
        <taxon>Flavobacterium</taxon>
    </lineage>
</organism>
<evidence type="ECO:0000256" key="1">
    <source>
        <dbReference type="SAM" id="Coils"/>
    </source>
</evidence>
<keyword evidence="4" id="KW-1185">Reference proteome</keyword>
<proteinExistence type="predicted"/>
<feature type="domain" description="DUF4365" evidence="2">
    <location>
        <begin position="40"/>
        <end position="144"/>
    </location>
</feature>
<dbReference type="Pfam" id="PF14280">
    <property type="entry name" value="DUF4365"/>
    <property type="match status" value="1"/>
</dbReference>
<sequence length="676" mass="79983">MEHNLNKMSLPKRSKNQNLEVISKRIFEPLFDVEKFILKPENIDNGVDYRCEIIYDDLVTGFGFNFQLKSKEKAKTNKNGTYSKNLETSNIQYLLNNAQPGYYGFYILEEDCFYYECLDDFIVKLNNENPDWEKQSNHTLQFSKKIDANTIKLIYNKALKKGITLRKINSILAVKSGQFNFADKILVDYDGNVTSDSEIRDIIEKFGFELINQSNWNKVIELHKRTSSSLLHSTRYNMIVGLAYYYSGDYLSSLKKLKEAAKEKLDLDLDLQNHLIFITSCVKLLFQMITEEEYKNIISALPPDKHISFHIQIDNAIEILKEKFYRTEKLRIEEFESSLQSIISNPAASLHVKLRAKSELLIYEGKIALVNYRNYLCKINAFEESIGVNMEFRIEVGKEIESQFKTIENQYTILYKEAQEVNNYFAFFYLFSYKQKYDFEKYSTFEILKVVKEPSFNQDLSNNFETIQNNIERCTNYFDSIGHVENILFCQSIKYEILHYQNQNEAAKILLKTMEEKVELLDIKSFRNQVSFIKNGGTNHQMLQNLLNEKIYHPKEETQRMTAELKEFDNIDKDIKLNHTDYHQIELFPMGNFHLPKDKLEEFYRVFNISNSKLKDQFKYMFELGVVPIVNVYVYPVTREGYLRGNIEDKGFESFKNMYNARKIFFENKFYRMKQK</sequence>
<dbReference type="Proteomes" id="UP000674217">
    <property type="component" value="Unassembled WGS sequence"/>
</dbReference>
<evidence type="ECO:0000313" key="3">
    <source>
        <dbReference type="EMBL" id="MBP4142066.1"/>
    </source>
</evidence>
<keyword evidence="1" id="KW-0175">Coiled coil</keyword>
<evidence type="ECO:0000259" key="2">
    <source>
        <dbReference type="Pfam" id="PF14280"/>
    </source>
</evidence>